<evidence type="ECO:0000313" key="1">
    <source>
        <dbReference type="EMBL" id="GAB1252519.1"/>
    </source>
</evidence>
<comment type="caution">
    <text evidence="1">The sequence shown here is derived from an EMBL/GenBank/DDBJ whole genome shotgun (WGS) entry which is preliminary data.</text>
</comment>
<proteinExistence type="predicted"/>
<evidence type="ECO:0000313" key="2">
    <source>
        <dbReference type="Proteomes" id="UP001628192"/>
    </source>
</evidence>
<reference evidence="1 2" key="1">
    <citation type="journal article" date="2025" name="Int. J. Syst. Evol. Microbiol.">
        <title>Desulfovibrio falkowii sp. nov., Porphyromonas miyakawae sp. nov., Mediterraneibacter flintii sp. nov. and Owariibacterium komagatae gen. nov., sp. nov., isolated from human faeces.</title>
        <authorList>
            <person name="Hamaguchi T."/>
            <person name="Ohara M."/>
            <person name="Hisatomi A."/>
            <person name="Sekiguchi K."/>
            <person name="Takeda J.I."/>
            <person name="Ueyama J."/>
            <person name="Ito M."/>
            <person name="Nishiwaki H."/>
            <person name="Ogi T."/>
            <person name="Hirayama M."/>
            <person name="Ohkuma M."/>
            <person name="Sakamoto M."/>
            <person name="Ohno K."/>
        </authorList>
    </citation>
    <scope>NUCLEOTIDE SEQUENCE [LARGE SCALE GENOMIC DNA]</scope>
    <source>
        <strain evidence="1 2">13CB8C</strain>
    </source>
</reference>
<accession>A0ABQ0E464</accession>
<protein>
    <submittedName>
        <fullName evidence="1">Uncharacterized protein</fullName>
    </submittedName>
</protein>
<organism evidence="1 2">
    <name type="scientific">Desulfovibrio falkowii</name>
    <dbReference type="NCBI Taxonomy" id="3136602"/>
    <lineage>
        <taxon>Bacteria</taxon>
        <taxon>Pseudomonadati</taxon>
        <taxon>Thermodesulfobacteriota</taxon>
        <taxon>Desulfovibrionia</taxon>
        <taxon>Desulfovibrionales</taxon>
        <taxon>Desulfovibrionaceae</taxon>
        <taxon>Desulfovibrio</taxon>
    </lineage>
</organism>
<gene>
    <name evidence="1" type="ORF">Defa_00060</name>
</gene>
<keyword evidence="2" id="KW-1185">Reference proteome</keyword>
<dbReference type="Proteomes" id="UP001628192">
    <property type="component" value="Unassembled WGS sequence"/>
</dbReference>
<dbReference type="EMBL" id="BAAFSG010000001">
    <property type="protein sequence ID" value="GAB1252519.1"/>
    <property type="molecule type" value="Genomic_DNA"/>
</dbReference>
<sequence>MPPVLVLRREQVWSTLVGMRAKSGATGLSDPAHRADDAIQAGSGAATFSSGKACLFRLTG</sequence>
<name>A0ABQ0E464_9BACT</name>